<evidence type="ECO:0000313" key="2">
    <source>
        <dbReference type="Proteomes" id="UP000054477"/>
    </source>
</evidence>
<name>A0A0C9X9E2_9AGAR</name>
<organism evidence="1 2">
    <name type="scientific">Laccaria amethystina LaAM-08-1</name>
    <dbReference type="NCBI Taxonomy" id="1095629"/>
    <lineage>
        <taxon>Eukaryota</taxon>
        <taxon>Fungi</taxon>
        <taxon>Dikarya</taxon>
        <taxon>Basidiomycota</taxon>
        <taxon>Agaricomycotina</taxon>
        <taxon>Agaricomycetes</taxon>
        <taxon>Agaricomycetidae</taxon>
        <taxon>Agaricales</taxon>
        <taxon>Agaricineae</taxon>
        <taxon>Hydnangiaceae</taxon>
        <taxon>Laccaria</taxon>
    </lineage>
</organism>
<reference evidence="1 2" key="1">
    <citation type="submission" date="2014-04" db="EMBL/GenBank/DDBJ databases">
        <authorList>
            <consortium name="DOE Joint Genome Institute"/>
            <person name="Kuo A."/>
            <person name="Kohler A."/>
            <person name="Nagy L.G."/>
            <person name="Floudas D."/>
            <person name="Copeland A."/>
            <person name="Barry K.W."/>
            <person name="Cichocki N."/>
            <person name="Veneault-Fourrey C."/>
            <person name="LaButti K."/>
            <person name="Lindquist E.A."/>
            <person name="Lipzen A."/>
            <person name="Lundell T."/>
            <person name="Morin E."/>
            <person name="Murat C."/>
            <person name="Sun H."/>
            <person name="Tunlid A."/>
            <person name="Henrissat B."/>
            <person name="Grigoriev I.V."/>
            <person name="Hibbett D.S."/>
            <person name="Martin F."/>
            <person name="Nordberg H.P."/>
            <person name="Cantor M.N."/>
            <person name="Hua S.X."/>
        </authorList>
    </citation>
    <scope>NUCLEOTIDE SEQUENCE [LARGE SCALE GENOMIC DNA]</scope>
    <source>
        <strain evidence="1 2">LaAM-08-1</strain>
    </source>
</reference>
<sequence>MAERCSQCSDSVLGPDGRFVFVFGWVGYKGRRPTRRPRFGRGGAVRQKVGKFRLVDDRI</sequence>
<dbReference type="AlphaFoldDB" id="A0A0C9X9E2"/>
<dbReference type="Proteomes" id="UP000054477">
    <property type="component" value="Unassembled WGS sequence"/>
</dbReference>
<dbReference type="HOGENOM" id="CLU_2961152_0_0_1"/>
<gene>
    <name evidence="1" type="ORF">K443DRAFT_683864</name>
</gene>
<proteinExistence type="predicted"/>
<accession>A0A0C9X9E2</accession>
<keyword evidence="2" id="KW-1185">Reference proteome</keyword>
<evidence type="ECO:0000313" key="1">
    <source>
        <dbReference type="EMBL" id="KIJ94311.1"/>
    </source>
</evidence>
<reference evidence="2" key="2">
    <citation type="submission" date="2015-01" db="EMBL/GenBank/DDBJ databases">
        <title>Evolutionary Origins and Diversification of the Mycorrhizal Mutualists.</title>
        <authorList>
            <consortium name="DOE Joint Genome Institute"/>
            <consortium name="Mycorrhizal Genomics Consortium"/>
            <person name="Kohler A."/>
            <person name="Kuo A."/>
            <person name="Nagy L.G."/>
            <person name="Floudas D."/>
            <person name="Copeland A."/>
            <person name="Barry K.W."/>
            <person name="Cichocki N."/>
            <person name="Veneault-Fourrey C."/>
            <person name="LaButti K."/>
            <person name="Lindquist E.A."/>
            <person name="Lipzen A."/>
            <person name="Lundell T."/>
            <person name="Morin E."/>
            <person name="Murat C."/>
            <person name="Riley R."/>
            <person name="Ohm R."/>
            <person name="Sun H."/>
            <person name="Tunlid A."/>
            <person name="Henrissat B."/>
            <person name="Grigoriev I.V."/>
            <person name="Hibbett D.S."/>
            <person name="Martin F."/>
        </authorList>
    </citation>
    <scope>NUCLEOTIDE SEQUENCE [LARGE SCALE GENOMIC DNA]</scope>
    <source>
        <strain evidence="2">LaAM-08-1</strain>
    </source>
</reference>
<dbReference type="EMBL" id="KN838799">
    <property type="protein sequence ID" value="KIJ94311.1"/>
    <property type="molecule type" value="Genomic_DNA"/>
</dbReference>
<protein>
    <submittedName>
        <fullName evidence="1">Uncharacterized protein</fullName>
    </submittedName>
</protein>